<organism evidence="2 3">
    <name type="scientific">Eumeta variegata</name>
    <name type="common">Bagworm moth</name>
    <name type="synonym">Eumeta japonica</name>
    <dbReference type="NCBI Taxonomy" id="151549"/>
    <lineage>
        <taxon>Eukaryota</taxon>
        <taxon>Metazoa</taxon>
        <taxon>Ecdysozoa</taxon>
        <taxon>Arthropoda</taxon>
        <taxon>Hexapoda</taxon>
        <taxon>Insecta</taxon>
        <taxon>Pterygota</taxon>
        <taxon>Neoptera</taxon>
        <taxon>Endopterygota</taxon>
        <taxon>Lepidoptera</taxon>
        <taxon>Glossata</taxon>
        <taxon>Ditrysia</taxon>
        <taxon>Tineoidea</taxon>
        <taxon>Psychidae</taxon>
        <taxon>Oiketicinae</taxon>
        <taxon>Eumeta</taxon>
    </lineage>
</organism>
<protein>
    <submittedName>
        <fullName evidence="2">Uncharacterized protein</fullName>
    </submittedName>
</protein>
<name>A0A4C2A1X9_EUMVA</name>
<dbReference type="EMBL" id="BGZK01002565">
    <property type="protein sequence ID" value="GBP94951.1"/>
    <property type="molecule type" value="Genomic_DNA"/>
</dbReference>
<feature type="region of interest" description="Disordered" evidence="1">
    <location>
        <begin position="1"/>
        <end position="20"/>
    </location>
</feature>
<evidence type="ECO:0000256" key="1">
    <source>
        <dbReference type="SAM" id="MobiDB-lite"/>
    </source>
</evidence>
<evidence type="ECO:0000313" key="3">
    <source>
        <dbReference type="Proteomes" id="UP000299102"/>
    </source>
</evidence>
<reference evidence="2 3" key="1">
    <citation type="journal article" date="2019" name="Commun. Biol.">
        <title>The bagworm genome reveals a unique fibroin gene that provides high tensile strength.</title>
        <authorList>
            <person name="Kono N."/>
            <person name="Nakamura H."/>
            <person name="Ohtoshi R."/>
            <person name="Tomita M."/>
            <person name="Numata K."/>
            <person name="Arakawa K."/>
        </authorList>
    </citation>
    <scope>NUCLEOTIDE SEQUENCE [LARGE SCALE GENOMIC DNA]</scope>
</reference>
<comment type="caution">
    <text evidence="2">The sequence shown here is derived from an EMBL/GenBank/DDBJ whole genome shotgun (WGS) entry which is preliminary data.</text>
</comment>
<evidence type="ECO:0000313" key="2">
    <source>
        <dbReference type="EMBL" id="GBP94951.1"/>
    </source>
</evidence>
<dbReference type="AlphaFoldDB" id="A0A4C2A1X9"/>
<sequence>MSEREKPVTRQPAFAPNGRATAFLQRRKTSRVKSEAALFLAQPTDGSSYFRVSFKKAKKAPEVIIAKSTKSIYDALTSWRKLSQLSVASQGVVVEKLDKAAAPAATKNINTKKSDEADVIISLTLAPRGPKPSPVFVHNKDW</sequence>
<proteinExistence type="predicted"/>
<gene>
    <name evidence="2" type="ORF">EVAR_86569_1</name>
</gene>
<keyword evidence="3" id="KW-1185">Reference proteome</keyword>
<accession>A0A4C2A1X9</accession>
<dbReference type="Proteomes" id="UP000299102">
    <property type="component" value="Unassembled WGS sequence"/>
</dbReference>